<reference evidence="3 4" key="2">
    <citation type="journal article" date="2008" name="Science">
        <title>Environmental genomics reveals a single-species ecosystem deep within Earth.</title>
        <authorList>
            <person name="Chivian D."/>
            <person name="Brodie E.L."/>
            <person name="Alm E.J."/>
            <person name="Culley D.E."/>
            <person name="Dehal P.S."/>
            <person name="Desantis T.Z."/>
            <person name="Gihring T.M."/>
            <person name="Lapidus A."/>
            <person name="Lin L.H."/>
            <person name="Lowry S.R."/>
            <person name="Moser D.P."/>
            <person name="Richardson P.M."/>
            <person name="Southam G."/>
            <person name="Wanger G."/>
            <person name="Pratt L.M."/>
            <person name="Andersen G.L."/>
            <person name="Hazen T.C."/>
            <person name="Brockman F.J."/>
            <person name="Arkin A.P."/>
            <person name="Onstott T.C."/>
        </authorList>
    </citation>
    <scope>NUCLEOTIDE SEQUENCE [LARGE SCALE GENOMIC DNA]</scope>
    <source>
        <strain evidence="3 4">MP104C</strain>
    </source>
</reference>
<dbReference type="STRING" id="477974.Daud_2227"/>
<dbReference type="KEGG" id="dau:Daud_2227"/>
<dbReference type="GO" id="GO:0016151">
    <property type="term" value="F:nickel cation binding"/>
    <property type="evidence" value="ECO:0007669"/>
    <property type="project" value="UniProtKB-UniRule"/>
</dbReference>
<proteinExistence type="inferred from homology"/>
<dbReference type="NCBIfam" id="TIGR00299">
    <property type="entry name" value="nickel pincer cofactor biosynthesis protein LarC"/>
    <property type="match status" value="1"/>
</dbReference>
<dbReference type="PANTHER" id="PTHR36566:SF1">
    <property type="entry name" value="PYRIDINIUM-3,5-BISTHIOCARBOXYLIC ACID MONONUCLEOTIDE NICKEL INSERTION PROTEIN"/>
    <property type="match status" value="1"/>
</dbReference>
<dbReference type="EC" id="4.99.1.12" evidence="2"/>
<keyword evidence="2" id="KW-0456">Lyase</keyword>
<dbReference type="Pfam" id="PF01969">
    <property type="entry name" value="Ni_insertion"/>
    <property type="match status" value="1"/>
</dbReference>
<dbReference type="PANTHER" id="PTHR36566">
    <property type="entry name" value="NICKEL INSERTION PROTEIN-RELATED"/>
    <property type="match status" value="1"/>
</dbReference>
<evidence type="ECO:0000256" key="1">
    <source>
        <dbReference type="ARBA" id="ARBA00022596"/>
    </source>
</evidence>
<accession>B1I6R6</accession>
<protein>
    <recommendedName>
        <fullName evidence="2">Pyridinium-3,5-bisthiocarboxylic acid mononucleotide nickel insertion protein</fullName>
        <shortName evidence="2">P2TMN nickel insertion protein</shortName>
        <ecNumber evidence="2">4.99.1.12</ecNumber>
    </recommendedName>
    <alternativeName>
        <fullName evidence="2">Nickel-pincer cofactor biosynthesis protein LarC</fullName>
    </alternativeName>
</protein>
<dbReference type="AlphaFoldDB" id="B1I6R6"/>
<keyword evidence="4" id="KW-1185">Reference proteome</keyword>
<reference evidence="4" key="1">
    <citation type="submission" date="2007-10" db="EMBL/GenBank/DDBJ databases">
        <title>Complete sequence of chromosome of Desulforudis audaxviator MP104C.</title>
        <authorList>
            <person name="Copeland A."/>
            <person name="Lucas S."/>
            <person name="Lapidus A."/>
            <person name="Barry K."/>
            <person name="Glavina del Rio T."/>
            <person name="Dalin E."/>
            <person name="Tice H."/>
            <person name="Bruce D."/>
            <person name="Pitluck S."/>
            <person name="Lowry S.R."/>
            <person name="Larimer F."/>
            <person name="Land M.L."/>
            <person name="Hauser L."/>
            <person name="Kyrpides N."/>
            <person name="Ivanova N.N."/>
            <person name="Richardson P."/>
        </authorList>
    </citation>
    <scope>NUCLEOTIDE SEQUENCE [LARGE SCALE GENOMIC DNA]</scope>
    <source>
        <strain evidence="4">MP104C</strain>
    </source>
</reference>
<sequence length="408" mass="43812">MTNVRLLYWDCFAGISGDMALGSLIDAGASPDDIRAVLSGLPLGGWTLEVREEKSGGLRGTGVKVHVRREQPHRRLPDILAIIQAGGLPEPVARNSARVFTRLAQAEARVHGVSPDQVHFHETGGVDAIIEIIGTAAALHLLEVEQVRLSPLPLSRGFVHCAHGTLPVPAPAVLELIRGFPTRPAEVEGELVTPTGAALAVTLASTAGAYPGLFIEGIGYGAGTSAFPFPNLLRAVLGRVESPAGEHPPAREQITVLETVLDDVNPEHHPYVLEQLLAAGARDAYLTPLIMKKGRPGVKLTVIAGADEWNSLVMVILKETGTLGIRVRREDRVVLDRRVLVVDTDYGPVQVKAALLDGRMLRVKPEFEDCRTLALKHRVPVRIVTAAAERAAEALFGEEGLPVEQQQE</sequence>
<dbReference type="GO" id="GO:0016829">
    <property type="term" value="F:lyase activity"/>
    <property type="evidence" value="ECO:0007669"/>
    <property type="project" value="UniProtKB-UniRule"/>
</dbReference>
<dbReference type="OrthoDB" id="9765625at2"/>
<dbReference type="GO" id="GO:0051604">
    <property type="term" value="P:protein maturation"/>
    <property type="evidence" value="ECO:0007669"/>
    <property type="project" value="UniProtKB-UniRule"/>
</dbReference>
<dbReference type="InterPro" id="IPR002822">
    <property type="entry name" value="Ni_insertion"/>
</dbReference>
<dbReference type="RefSeq" id="WP_012303288.1">
    <property type="nucleotide sequence ID" value="NC_010424.1"/>
</dbReference>
<name>B1I6R6_DESAP</name>
<keyword evidence="1 2" id="KW-0533">Nickel</keyword>
<dbReference type="HAMAP" id="MF_01074">
    <property type="entry name" value="LarC"/>
    <property type="match status" value="1"/>
</dbReference>
<dbReference type="Gene3D" id="3.10.20.300">
    <property type="entry name" value="mk0293 like domain"/>
    <property type="match status" value="1"/>
</dbReference>
<evidence type="ECO:0000313" key="3">
    <source>
        <dbReference type="EMBL" id="ACA60714.1"/>
    </source>
</evidence>
<dbReference type="eggNOG" id="COG1641">
    <property type="taxonomic scope" value="Bacteria"/>
</dbReference>
<evidence type="ECO:0000313" key="4">
    <source>
        <dbReference type="Proteomes" id="UP000008544"/>
    </source>
</evidence>
<dbReference type="HOGENOM" id="CLU_028523_2_1_9"/>
<dbReference type="Proteomes" id="UP000008544">
    <property type="component" value="Chromosome"/>
</dbReference>
<comment type="catalytic activity">
    <reaction evidence="2">
        <text>Ni(II)-pyridinium-3,5-bisthiocarboxylate mononucleotide = pyridinium-3,5-bisthiocarboxylate mononucleotide + Ni(2+)</text>
        <dbReference type="Rhea" id="RHEA:54784"/>
        <dbReference type="ChEBI" id="CHEBI:49786"/>
        <dbReference type="ChEBI" id="CHEBI:137372"/>
        <dbReference type="ChEBI" id="CHEBI:137373"/>
        <dbReference type="EC" id="4.99.1.12"/>
    </reaction>
</comment>
<comment type="similarity">
    <text evidence="2">Belongs to the LarC family.</text>
</comment>
<organism evidence="3 4">
    <name type="scientific">Desulforudis audaxviator (strain MP104C)</name>
    <dbReference type="NCBI Taxonomy" id="477974"/>
    <lineage>
        <taxon>Bacteria</taxon>
        <taxon>Bacillati</taxon>
        <taxon>Bacillota</taxon>
        <taxon>Clostridia</taxon>
        <taxon>Thermoanaerobacterales</taxon>
        <taxon>Candidatus Desulforudaceae</taxon>
        <taxon>Candidatus Desulforudis</taxon>
    </lineage>
</organism>
<dbReference type="Gene3D" id="3.30.70.1380">
    <property type="entry name" value="Transcriptional regulatory protein pf0864 domain like"/>
    <property type="match status" value="1"/>
</dbReference>
<evidence type="ECO:0000256" key="2">
    <source>
        <dbReference type="HAMAP-Rule" id="MF_01074"/>
    </source>
</evidence>
<dbReference type="EMBL" id="CP000860">
    <property type="protein sequence ID" value="ACA60714.1"/>
    <property type="molecule type" value="Genomic_DNA"/>
</dbReference>
<comment type="function">
    <text evidence="2">Involved in the biosynthesis of a nickel-pincer cofactor ((SCS)Ni(II) pincer complex). Binds Ni(2+), and functions in nickel delivery to pyridinium-3,5-bisthiocarboxylic acid mononucleotide (P2TMN), to form the mature cofactor. Is thus probably required for the activation of nickel-pincer cofactor-dependent enzymes.</text>
</comment>
<gene>
    <name evidence="2" type="primary">larC</name>
    <name evidence="3" type="ordered locus">Daud_2227</name>
</gene>